<dbReference type="InterPro" id="IPR050166">
    <property type="entry name" value="ABC_transporter_ATP-bind"/>
</dbReference>
<protein>
    <submittedName>
        <fullName evidence="5">ABC transporter ATP-binding protein</fullName>
    </submittedName>
</protein>
<organism evidence="5 6">
    <name type="scientific">Pseudarthrobacter phenanthrenivorans</name>
    <name type="common">Arthrobacter phenanthrenivorans</name>
    <dbReference type="NCBI Taxonomy" id="361575"/>
    <lineage>
        <taxon>Bacteria</taxon>
        <taxon>Bacillati</taxon>
        <taxon>Actinomycetota</taxon>
        <taxon>Actinomycetes</taxon>
        <taxon>Micrococcales</taxon>
        <taxon>Micrococcaceae</taxon>
        <taxon>Pseudarthrobacter</taxon>
    </lineage>
</organism>
<dbReference type="Pfam" id="PF00005">
    <property type="entry name" value="ABC_tran"/>
    <property type="match status" value="1"/>
</dbReference>
<dbReference type="InterPro" id="IPR027417">
    <property type="entry name" value="P-loop_NTPase"/>
</dbReference>
<evidence type="ECO:0000256" key="3">
    <source>
        <dbReference type="ARBA" id="ARBA00022840"/>
    </source>
</evidence>
<dbReference type="PROSITE" id="PS50893">
    <property type="entry name" value="ABC_TRANSPORTER_2"/>
    <property type="match status" value="1"/>
</dbReference>
<evidence type="ECO:0000313" key="6">
    <source>
        <dbReference type="Proteomes" id="UP000273159"/>
    </source>
</evidence>
<gene>
    <name evidence="5" type="ORF">D7Z96_20190</name>
</gene>
<dbReference type="PROSITE" id="PS00211">
    <property type="entry name" value="ABC_TRANSPORTER_1"/>
    <property type="match status" value="1"/>
</dbReference>
<dbReference type="Gene3D" id="3.40.50.300">
    <property type="entry name" value="P-loop containing nucleotide triphosphate hydrolases"/>
    <property type="match status" value="1"/>
</dbReference>
<proteinExistence type="predicted"/>
<dbReference type="PANTHER" id="PTHR42788">
    <property type="entry name" value="TAURINE IMPORT ATP-BINDING PROTEIN-RELATED"/>
    <property type="match status" value="1"/>
</dbReference>
<reference evidence="6" key="2">
    <citation type="submission" date="2018-10" db="EMBL/GenBank/DDBJ databases">
        <authorList>
            <person name="Wang Y."/>
            <person name="Wang J."/>
            <person name="Yang X."/>
            <person name="Wang Z."/>
            <person name="Huang Y."/>
        </authorList>
    </citation>
    <scope>NUCLEOTIDE SEQUENCE [LARGE SCALE GENOMIC DNA]</scope>
    <source>
        <strain evidence="6">J015</strain>
    </source>
</reference>
<evidence type="ECO:0000313" key="5">
    <source>
        <dbReference type="EMBL" id="RKO19616.1"/>
    </source>
</evidence>
<dbReference type="InterPro" id="IPR003439">
    <property type="entry name" value="ABC_transporter-like_ATP-bd"/>
</dbReference>
<evidence type="ECO:0000256" key="1">
    <source>
        <dbReference type="ARBA" id="ARBA00022448"/>
    </source>
</evidence>
<evidence type="ECO:0000259" key="4">
    <source>
        <dbReference type="PROSITE" id="PS50893"/>
    </source>
</evidence>
<keyword evidence="1" id="KW-0813">Transport</keyword>
<accession>A0A3B0EXV2</accession>
<dbReference type="GO" id="GO:0005524">
    <property type="term" value="F:ATP binding"/>
    <property type="evidence" value="ECO:0007669"/>
    <property type="project" value="UniProtKB-KW"/>
</dbReference>
<name>A0A3B0EXV2_PSEPS</name>
<sequence>MSQIFPIDTVGHDSDVVFDNIGMTFGTKTGVTQAVANVSGVIPEGKFVSVIGPSGCGKSTLLDMVGGLLKPTKGTVSINGETVTGPRRDTAMVFQEDSTLHWRTVLDNVAFGLEVKGVPKAERYESARRMIELVGLSGFEDHRPGQLSGGMKQRVAIARALAMEPRVLLMDEPFGALDQQTRQFIGRELLRIWEKTRNRVLFITHDIQEAVYLSDEVWVMSARPSVVKEVVTIDLPRPRPEGTHTLPRFRELEDHLWELVKVEAEKTLGPGARLA</sequence>
<dbReference type="AlphaFoldDB" id="A0A3B0EXV2"/>
<dbReference type="GO" id="GO:0016887">
    <property type="term" value="F:ATP hydrolysis activity"/>
    <property type="evidence" value="ECO:0007669"/>
    <property type="project" value="InterPro"/>
</dbReference>
<dbReference type="SMART" id="SM00382">
    <property type="entry name" value="AAA"/>
    <property type="match status" value="1"/>
</dbReference>
<comment type="caution">
    <text evidence="5">The sequence shown here is derived from an EMBL/GenBank/DDBJ whole genome shotgun (WGS) entry which is preliminary data.</text>
</comment>
<dbReference type="InterPro" id="IPR003593">
    <property type="entry name" value="AAA+_ATPase"/>
</dbReference>
<dbReference type="EMBL" id="RBNH01000035">
    <property type="protein sequence ID" value="RKO19616.1"/>
    <property type="molecule type" value="Genomic_DNA"/>
</dbReference>
<dbReference type="RefSeq" id="WP_013603006.1">
    <property type="nucleotide sequence ID" value="NZ_RBNH01000035.1"/>
</dbReference>
<dbReference type="SUPFAM" id="SSF52540">
    <property type="entry name" value="P-loop containing nucleoside triphosphate hydrolases"/>
    <property type="match status" value="1"/>
</dbReference>
<feature type="domain" description="ABC transporter" evidence="4">
    <location>
        <begin position="16"/>
        <end position="247"/>
    </location>
</feature>
<dbReference type="InterPro" id="IPR017871">
    <property type="entry name" value="ABC_transporter-like_CS"/>
</dbReference>
<dbReference type="Proteomes" id="UP000273159">
    <property type="component" value="Unassembled WGS sequence"/>
</dbReference>
<keyword evidence="3 5" id="KW-0067">ATP-binding</keyword>
<dbReference type="CDD" id="cd03293">
    <property type="entry name" value="ABC_NrtD_SsuB_transporters"/>
    <property type="match status" value="1"/>
</dbReference>
<reference evidence="5 6" key="1">
    <citation type="submission" date="2018-10" db="EMBL/GenBank/DDBJ databases">
        <title>Genome-guide identification and characterization of bacteria that degrade polycyclic aromatic hydrocarbons and resist hexavalent chromium simultaneously.</title>
        <authorList>
            <person name="Feng H."/>
        </authorList>
    </citation>
    <scope>NUCLEOTIDE SEQUENCE [LARGE SCALE GENOMIC DNA]</scope>
    <source>
        <strain evidence="5 6">J015</strain>
    </source>
</reference>
<dbReference type="PANTHER" id="PTHR42788:SF13">
    <property type="entry name" value="ALIPHATIC SULFONATES IMPORT ATP-BINDING PROTEIN SSUB"/>
    <property type="match status" value="1"/>
</dbReference>
<keyword evidence="2" id="KW-0547">Nucleotide-binding</keyword>
<dbReference type="OMA" id="DFEMTLF"/>
<evidence type="ECO:0000256" key="2">
    <source>
        <dbReference type="ARBA" id="ARBA00022741"/>
    </source>
</evidence>